<gene>
    <name evidence="3" type="ORF">M0638_08865</name>
</gene>
<protein>
    <submittedName>
        <fullName evidence="3">Fatty acid desaturase</fullName>
        <ecNumber evidence="3">1.14.19.-</ecNumber>
    </submittedName>
</protein>
<keyword evidence="3" id="KW-0560">Oxidoreductase</keyword>
<dbReference type="Proteomes" id="UP001139516">
    <property type="component" value="Unassembled WGS sequence"/>
</dbReference>
<dbReference type="RefSeq" id="WP_248666614.1">
    <property type="nucleotide sequence ID" value="NZ_JALPRX010000034.1"/>
</dbReference>
<evidence type="ECO:0000256" key="1">
    <source>
        <dbReference type="SAM" id="Phobius"/>
    </source>
</evidence>
<dbReference type="InterPro" id="IPR005804">
    <property type="entry name" value="FA_desaturase_dom"/>
</dbReference>
<feature type="domain" description="Fatty acid desaturase" evidence="2">
    <location>
        <begin position="88"/>
        <end position="358"/>
    </location>
</feature>
<comment type="caution">
    <text evidence="3">The sequence shown here is derived from an EMBL/GenBank/DDBJ whole genome shotgun (WGS) entry which is preliminary data.</text>
</comment>
<proteinExistence type="predicted"/>
<evidence type="ECO:0000259" key="2">
    <source>
        <dbReference type="Pfam" id="PF00487"/>
    </source>
</evidence>
<keyword evidence="1" id="KW-0472">Membrane</keyword>
<keyword evidence="4" id="KW-1185">Reference proteome</keyword>
<dbReference type="AlphaFoldDB" id="A0A9X1Y599"/>
<name>A0A9X1Y599_9PROT</name>
<keyword evidence="1" id="KW-0812">Transmembrane</keyword>
<evidence type="ECO:0000313" key="4">
    <source>
        <dbReference type="Proteomes" id="UP001139516"/>
    </source>
</evidence>
<feature type="transmembrane region" description="Helical" evidence="1">
    <location>
        <begin position="61"/>
        <end position="81"/>
    </location>
</feature>
<dbReference type="Pfam" id="PF00487">
    <property type="entry name" value="FA_desaturase"/>
    <property type="match status" value="1"/>
</dbReference>
<feature type="transmembrane region" description="Helical" evidence="1">
    <location>
        <begin position="221"/>
        <end position="246"/>
    </location>
</feature>
<dbReference type="GO" id="GO:0016491">
    <property type="term" value="F:oxidoreductase activity"/>
    <property type="evidence" value="ECO:0007669"/>
    <property type="project" value="UniProtKB-KW"/>
</dbReference>
<dbReference type="EC" id="1.14.19.-" evidence="3"/>
<keyword evidence="1" id="KW-1133">Transmembrane helix</keyword>
<feature type="transmembrane region" description="Helical" evidence="1">
    <location>
        <begin position="87"/>
        <end position="110"/>
    </location>
</feature>
<dbReference type="EMBL" id="JALPRX010000034">
    <property type="protein sequence ID" value="MCK8784489.1"/>
    <property type="molecule type" value="Genomic_DNA"/>
</dbReference>
<evidence type="ECO:0000313" key="3">
    <source>
        <dbReference type="EMBL" id="MCK8784489.1"/>
    </source>
</evidence>
<reference evidence="3" key="1">
    <citation type="submission" date="2022-04" db="EMBL/GenBank/DDBJ databases">
        <title>Roseomonas acroporae sp. nov., isolated from coral Acropora digitifera.</title>
        <authorList>
            <person name="Sun H."/>
        </authorList>
    </citation>
    <scope>NUCLEOTIDE SEQUENCE</scope>
    <source>
        <strain evidence="3">NAR14</strain>
    </source>
</reference>
<organism evidence="3 4">
    <name type="scientific">Roseomonas acroporae</name>
    <dbReference type="NCBI Taxonomy" id="2937791"/>
    <lineage>
        <taxon>Bacteria</taxon>
        <taxon>Pseudomonadati</taxon>
        <taxon>Pseudomonadota</taxon>
        <taxon>Alphaproteobacteria</taxon>
        <taxon>Acetobacterales</taxon>
        <taxon>Roseomonadaceae</taxon>
        <taxon>Roseomonas</taxon>
    </lineage>
</organism>
<accession>A0A9X1Y599</accession>
<sequence length="393" mass="43260">MTYLSADLVLGDEIAASRPLRQDPRALMAERLPARLQPFLTWLTAKPAPGEELRQRSPRSFLFGALAWILGGVVLTCLGLASGHAAGLLPVFLGLTATCCGLGLFQVVLFHHCSHGTVFRTREANRRAGRLISAFLLFKRFDDYQREHMLHHSANKLLTEEDEFTGFVFGMCRLEPGIGKRELWRRVALGLVSPGFHARFLSRRVQSALLSGDLRHDLPGWAFWAALFGIAAATGSLTWLLVAWVLPVTVLLQVATVFRILCEHRFPDEALIHARGKAFVCASTIGVFPGAMPPAASAATARGLAAWTLWWADMLTVTLFARLFVLVGDAPCHDYHHRRPASRKWTSYAQARQLDQDAGSPGFPMNYTENWGLLHAVDHNLGTLAATPPGLVA</sequence>
<dbReference type="GO" id="GO:0006629">
    <property type="term" value="P:lipid metabolic process"/>
    <property type="evidence" value="ECO:0007669"/>
    <property type="project" value="InterPro"/>
</dbReference>